<organism evidence="11 12">
    <name type="scientific">Fusarium tjaetaba</name>
    <dbReference type="NCBI Taxonomy" id="1567544"/>
    <lineage>
        <taxon>Eukaryota</taxon>
        <taxon>Fungi</taxon>
        <taxon>Dikarya</taxon>
        <taxon>Ascomycota</taxon>
        <taxon>Pezizomycotina</taxon>
        <taxon>Sordariomycetes</taxon>
        <taxon>Hypocreomycetidae</taxon>
        <taxon>Hypocreales</taxon>
        <taxon>Nectriaceae</taxon>
        <taxon>Fusarium</taxon>
        <taxon>Fusarium fujikuroi species complex</taxon>
    </lineage>
</organism>
<dbReference type="Gene3D" id="3.40.47.10">
    <property type="match status" value="1"/>
</dbReference>
<evidence type="ECO:0000256" key="9">
    <source>
        <dbReference type="SAM" id="MobiDB-lite"/>
    </source>
</evidence>
<dbReference type="OrthoDB" id="4251012at2759"/>
<sequence length="1612" mass="177534">MEAQVEQELSHMLVTELLSYQFAKPVRWTETQDVLLADKEISRMVEIGPSDTLVAMAKKTISSKYREHDAALPKQRVLQSYEADASEIHYEAIETLTQQSELPTAVEVVKKLEPKVSTVSNSLPKYGEPVPVTAATKVDDEVITARDVVVGLVAQKLRKGFGTIDCSKSIKNLVGGRSTLENEIIGDLSSIFSSLPDRAEEMDILELSRTLSTGASMAKLTAACAELTARLFSQKMPGGFTVADARWHLEERWGLGLGRQDAVLLRTATEVLPSRLKSNKEATIFLDTITKAYGTEAGLILQPMPGVPAPVAAPSLNAKLVNEQHGAGPCPVPTVYPVYLDNIASSHRGAISEAQKSFNDVRVEKDALQYQVDVLTAELGNEFIDGITPVWSPRKIRKYESCWNWALQDLLLLVHGILCGEKHLDDQTTRDTCDMIVRRSNQRLLDVMRYLKSSEALRADELLVSMVKEVLSMLIEDGQDWISHFQTSRFFGKGSQSLATPMSMLGQTIPDPNQCGINNNVGMEVKVKTQSRHIWKQNDSITELYQSSLVSVRQHGLLLKGKTVLLTGAGPSSIGRGLLHQLLLAGARVLVTTSHFSPATCRELQALYMQWGSSGSQLVIVPFNQGSKGDCEALVKYVFDAQGGLGWDLDYVIPFAAVSEEGQVDELGSKSEFAHRIMLTNVLRLLGAIKQHKQDGPSNTSPVKVLLPLSPNHGVFGNDGLYAESKVGLEMLLNKWYSEEWSPYLAICGAVIGWVRGTGLMAGNDVVAADVGAMTGMQTFSQAEIAQYLAALLAEPFAFQVEMQPVYIDLSGGMNDTAGLHSVLSDIRHKLRQDSLIPPAQQRRQDYHHGNQSGVQKDPSSVSPLANLKLGFPKLPDYHEEISPLHTLRGMVDPDRVVVITGMSEVGPWGNARTRWEMEACGEFSLEGCIEMAWIMGFITHHNGRLNDGAGGEHYIGWVDAKSKAPVADAEVKALYERRILEHSGIRLIEPELDEGYDPSRKQLLHEIVLTSDLAPFAAQPELAKQFMNEHGDKVDVLPGASVGADWTVRLRRGATILVPKALRFDRVTAGQIPQGWDARRYGVPDWAVEQIGRETIFALVSTAEALISSGIVDPYELYQYMHVSEVGNCVGSALGGQQALKKIFRHRYHGKQVQSDILQEVFINTAAAWINMLLLSSSGPIRTPVGACATAVESLELGYELITSGRAKVVVVGGHDDMTDEVAYEFAKMRATANTDEEFGRGRMPSEMSRPMTSTRNGFVEAQGSGVQILANARTALDMGLPIHGIVSWVGTASDKTNRSVPSPGKGILTNARETSQGISKNPLLDLRFRRDQILEQQRQIQADLQHNLKSLEQQPTPPDDAANGQFERKKLYFYHKALRHSKQILRDLGHEFWVSEPDISPIRGALSAWGLTIDDLDFVSLHGTSTTLNDKNETSVIQKQLSHLGRSIGNPVYSITQKFLTGHSKGAAGAWMLNGALQALDTGLIPGNRNADDIAPELETNDFLFFPHHSIQTNGLRACSITSFGFGQKGAQAIIVHPRYLYATLADVEEFHDYKRKLLIRQRRATRFFQKGLATQSLFVAKEKPPYTEEQESHVLLNPDARMEGQCYNV</sequence>
<feature type="domain" description="Ketosynthase family 3 (KS3)" evidence="10">
    <location>
        <begin position="1006"/>
        <end position="1539"/>
    </location>
</feature>
<dbReference type="GO" id="GO:0042759">
    <property type="term" value="P:long-chain fatty acid biosynthetic process"/>
    <property type="evidence" value="ECO:0007669"/>
    <property type="project" value="UniProtKB-UniRule"/>
</dbReference>
<dbReference type="GO" id="GO:0044550">
    <property type="term" value="P:secondary metabolite biosynthetic process"/>
    <property type="evidence" value="ECO:0007669"/>
    <property type="project" value="UniProtKB-ARBA"/>
</dbReference>
<dbReference type="InterPro" id="IPR016035">
    <property type="entry name" value="Acyl_Trfase/lysoPLipase"/>
</dbReference>
<dbReference type="EMBL" id="JAAQRI010000180">
    <property type="protein sequence ID" value="KAF5629913.1"/>
    <property type="molecule type" value="Genomic_DNA"/>
</dbReference>
<dbReference type="InterPro" id="IPR047224">
    <property type="entry name" value="FAS_alpha_su_C"/>
</dbReference>
<dbReference type="InterPro" id="IPR041550">
    <property type="entry name" value="FASI_helical"/>
</dbReference>
<dbReference type="Gene3D" id="3.90.25.70">
    <property type="match status" value="1"/>
</dbReference>
<evidence type="ECO:0000259" key="10">
    <source>
        <dbReference type="PROSITE" id="PS52004"/>
    </source>
</evidence>
<dbReference type="Proteomes" id="UP000530670">
    <property type="component" value="Unassembled WGS sequence"/>
</dbReference>
<evidence type="ECO:0000256" key="7">
    <source>
        <dbReference type="PIRSR" id="PIRSR000454-1"/>
    </source>
</evidence>
<feature type="active site" description="For beta-ketoacyl synthase activity" evidence="7">
    <location>
        <position position="1189"/>
    </location>
</feature>
<dbReference type="InterPro" id="IPR014031">
    <property type="entry name" value="Ketoacyl_synth_C"/>
</dbReference>
<dbReference type="GO" id="GO:0008897">
    <property type="term" value="F:holo-[acyl-carrier-protein] synthase activity"/>
    <property type="evidence" value="ECO:0007669"/>
    <property type="project" value="InterPro"/>
</dbReference>
<evidence type="ECO:0000256" key="1">
    <source>
        <dbReference type="ARBA" id="ARBA00007485"/>
    </source>
</evidence>
<dbReference type="GO" id="GO:0004315">
    <property type="term" value="F:3-oxoacyl-[acyl-carrier-protein] synthase activity"/>
    <property type="evidence" value="ECO:0007669"/>
    <property type="project" value="UniProtKB-EC"/>
</dbReference>
<dbReference type="GeneID" id="59307505"/>
<dbReference type="InterPro" id="IPR020841">
    <property type="entry name" value="PKS_Beta-ketoAc_synthase_dom"/>
</dbReference>
<dbReference type="Pfam" id="PF02801">
    <property type="entry name" value="Ketoacyl-synt_C"/>
    <property type="match status" value="1"/>
</dbReference>
<dbReference type="InterPro" id="IPR026025">
    <property type="entry name" value="FAS_alpha_yeast"/>
</dbReference>
<feature type="region of interest" description="Disordered" evidence="9">
    <location>
        <begin position="1295"/>
        <end position="1316"/>
    </location>
</feature>
<dbReference type="Gene3D" id="3.30.70.2490">
    <property type="match status" value="1"/>
</dbReference>
<comment type="caution">
    <text evidence="11">The sequence shown here is derived from an EMBL/GenBank/DDBJ whole genome shotgun (WGS) entry which is preliminary data.</text>
</comment>
<protein>
    <recommendedName>
        <fullName evidence="2">beta-ketoacyl-[acyl-carrier-protein] synthase I</fullName>
        <ecNumber evidence="2">2.3.1.41</ecNumber>
    </recommendedName>
</protein>
<dbReference type="PANTHER" id="PTHR10982:SF21">
    <property type="entry name" value="FATTY ACID SYNTHASE SUBUNIT BETA"/>
    <property type="match status" value="1"/>
</dbReference>
<dbReference type="InterPro" id="IPR014030">
    <property type="entry name" value="Ketoacyl_synth_N"/>
</dbReference>
<dbReference type="SUPFAM" id="SSF51735">
    <property type="entry name" value="NAD(P)-binding Rossmann-fold domains"/>
    <property type="match status" value="1"/>
</dbReference>
<dbReference type="EC" id="2.3.1.41" evidence="2"/>
<feature type="compositionally biased region" description="Polar residues" evidence="9">
    <location>
        <begin position="850"/>
        <end position="862"/>
    </location>
</feature>
<evidence type="ECO:0000256" key="6">
    <source>
        <dbReference type="PIRNR" id="PIRNR000454"/>
    </source>
</evidence>
<keyword evidence="12" id="KW-1185">Reference proteome</keyword>
<accession>A0A8H5VPN1</accession>
<proteinExistence type="inferred from homology"/>
<evidence type="ECO:0000256" key="3">
    <source>
        <dbReference type="ARBA" id="ARBA00022450"/>
    </source>
</evidence>
<dbReference type="InterPro" id="IPR036291">
    <property type="entry name" value="NAD(P)-bd_dom_sf"/>
</dbReference>
<dbReference type="PIRSF" id="PIRSF000454">
    <property type="entry name" value="FAS_yeast_alpha"/>
    <property type="match status" value="1"/>
</dbReference>
<feature type="region of interest" description="Disordered" evidence="9">
    <location>
        <begin position="842"/>
        <end position="862"/>
    </location>
</feature>
<dbReference type="GO" id="GO:0004316">
    <property type="term" value="F:3-oxoacyl-[acyl-carrier-protein] reductase (NADPH) activity"/>
    <property type="evidence" value="ECO:0007669"/>
    <property type="project" value="InterPro"/>
</dbReference>
<dbReference type="InterPro" id="IPR040899">
    <property type="entry name" value="Fas_alpha_ACP"/>
</dbReference>
<dbReference type="Pfam" id="PF18314">
    <property type="entry name" value="FAS_I_H"/>
    <property type="match status" value="1"/>
</dbReference>
<evidence type="ECO:0000256" key="2">
    <source>
        <dbReference type="ARBA" id="ARBA00013191"/>
    </source>
</evidence>
<dbReference type="CDD" id="cd08950">
    <property type="entry name" value="KR_fFAS_SDR_c_like"/>
    <property type="match status" value="1"/>
</dbReference>
<feature type="modified residue" description="O-(pantetheine 4'-phosphoryl)serine" evidence="8">
    <location>
        <position position="178"/>
    </location>
</feature>
<dbReference type="InterPro" id="IPR016039">
    <property type="entry name" value="Thiolase-like"/>
</dbReference>
<keyword evidence="3 6" id="KW-0596">Phosphopantetheine</keyword>
<dbReference type="Gene3D" id="6.10.140.1410">
    <property type="match status" value="1"/>
</dbReference>
<dbReference type="PROSITE" id="PS00606">
    <property type="entry name" value="KS3_1"/>
    <property type="match status" value="1"/>
</dbReference>
<dbReference type="CDD" id="cd00828">
    <property type="entry name" value="elong_cond_enzymes"/>
    <property type="match status" value="1"/>
</dbReference>
<evidence type="ECO:0000313" key="12">
    <source>
        <dbReference type="Proteomes" id="UP000530670"/>
    </source>
</evidence>
<dbReference type="FunFam" id="3.90.25.70:FF:000001">
    <property type="entry name" value="Fatty acid synthase subunit alpha"/>
    <property type="match status" value="1"/>
</dbReference>
<keyword evidence="5 6" id="KW-0808">Transferase</keyword>
<reference evidence="11 12" key="1">
    <citation type="submission" date="2020-05" db="EMBL/GenBank/DDBJ databases">
        <title>Identification and distribution of gene clusters putatively required for synthesis of sphingolipid metabolism inhibitors in phylogenetically diverse species of the filamentous fungus Fusarium.</title>
        <authorList>
            <person name="Kim H.-S."/>
            <person name="Busman M."/>
            <person name="Brown D.W."/>
            <person name="Divon H."/>
            <person name="Uhlig S."/>
            <person name="Proctor R.H."/>
        </authorList>
    </citation>
    <scope>NUCLEOTIDE SEQUENCE [LARGE SCALE GENOMIC DNA]</scope>
    <source>
        <strain evidence="11 12">NRRL 66243</strain>
    </source>
</reference>
<dbReference type="InterPro" id="IPR018201">
    <property type="entry name" value="Ketoacyl_synth_AS"/>
</dbReference>
<dbReference type="Pfam" id="PF00109">
    <property type="entry name" value="ketoacyl-synt"/>
    <property type="match status" value="1"/>
</dbReference>
<dbReference type="PROSITE" id="PS52004">
    <property type="entry name" value="KS3_2"/>
    <property type="match status" value="1"/>
</dbReference>
<dbReference type="Gene3D" id="3.40.50.720">
    <property type="entry name" value="NAD(P)-binding Rossmann-like Domain"/>
    <property type="match status" value="2"/>
</dbReference>
<dbReference type="Pfam" id="PF18325">
    <property type="entry name" value="Fas_alpha_ACP"/>
    <property type="match status" value="1"/>
</dbReference>
<keyword evidence="4" id="KW-0597">Phosphoprotein</keyword>
<dbReference type="PANTHER" id="PTHR10982">
    <property type="entry name" value="MALONYL COA-ACYL CARRIER PROTEIN TRANSACYLASE"/>
    <property type="match status" value="1"/>
</dbReference>
<evidence type="ECO:0000256" key="5">
    <source>
        <dbReference type="ARBA" id="ARBA00022679"/>
    </source>
</evidence>
<dbReference type="GO" id="GO:0004312">
    <property type="term" value="F:fatty acid synthase activity"/>
    <property type="evidence" value="ECO:0007669"/>
    <property type="project" value="InterPro"/>
</dbReference>
<dbReference type="SUPFAM" id="SSF53901">
    <property type="entry name" value="Thiolase-like"/>
    <property type="match status" value="2"/>
</dbReference>
<evidence type="ECO:0000256" key="4">
    <source>
        <dbReference type="ARBA" id="ARBA00022553"/>
    </source>
</evidence>
<evidence type="ECO:0000256" key="8">
    <source>
        <dbReference type="PIRSR" id="PIRSR000454-4"/>
    </source>
</evidence>
<dbReference type="SUPFAM" id="SSF52151">
    <property type="entry name" value="FabD/lysophospholipase-like"/>
    <property type="match status" value="1"/>
</dbReference>
<comment type="similarity">
    <text evidence="1 6">Belongs to the thiolase-like superfamily. Fungal fatty acid synthetase subunit alpha family.</text>
</comment>
<dbReference type="GO" id="GO:0005835">
    <property type="term" value="C:fatty acid synthase complex"/>
    <property type="evidence" value="ECO:0007669"/>
    <property type="project" value="InterPro"/>
</dbReference>
<name>A0A8H5VPN1_9HYPO</name>
<dbReference type="InterPro" id="IPR050830">
    <property type="entry name" value="Fungal_FAS"/>
</dbReference>
<evidence type="ECO:0000313" key="11">
    <source>
        <dbReference type="EMBL" id="KAF5629913.1"/>
    </source>
</evidence>
<dbReference type="RefSeq" id="XP_037204543.1">
    <property type="nucleotide sequence ID" value="XM_037355235.1"/>
</dbReference>
<gene>
    <name evidence="11" type="ORF">FTJAE_8420</name>
</gene>